<protein>
    <submittedName>
        <fullName evidence="10">Glutathione-independent formaldehyde dehydrogenase</fullName>
    </submittedName>
</protein>
<dbReference type="SUPFAM" id="SSF51735">
    <property type="entry name" value="NAD(P)-binding Rossmann-fold domains"/>
    <property type="match status" value="1"/>
</dbReference>
<keyword evidence="4 7" id="KW-0862">Zinc</keyword>
<name>A0ABV7EMF3_9GAMM</name>
<dbReference type="PROSITE" id="PS00059">
    <property type="entry name" value="ADH_ZINC"/>
    <property type="match status" value="1"/>
</dbReference>
<keyword evidence="3 7" id="KW-0479">Metal-binding</keyword>
<dbReference type="Pfam" id="PF00107">
    <property type="entry name" value="ADH_zinc_N"/>
    <property type="match status" value="1"/>
</dbReference>
<proteinExistence type="inferred from homology"/>
<dbReference type="RefSeq" id="WP_380686306.1">
    <property type="nucleotide sequence ID" value="NZ_JBHRSS010000001.1"/>
</dbReference>
<evidence type="ECO:0000313" key="10">
    <source>
        <dbReference type="EMBL" id="MFC3102852.1"/>
    </source>
</evidence>
<sequence>MKAVVYKGPNEVAVEEVADAKIERPTDVLVKITTTNICGSDLHMYEGRTDLATGSVIGHENMGEVVEVGGGVERIRVGDHVSLPFNIGCGFCRNCEAGNTAFCLTVHPDPDMAGAAYGFAGMGPFAGGQAEYLRVPFADFNCLRLPEDASEKQNDYALVSDVFPTGWHATEMADLQPGESVVIYGGGAVGLMAAYSAILKSASLVMLVDREPDRLKLAKQMGAIPIDDSKGDSVNQILELTDGRGADKGCECVGYQCCNHHGQEQPNLTLNNLVASVRFTGKIGTVGIFLPHDPGADSEMHRQGQIAFDMGKFWFKGQKMGCGQANVKRYNRQLRDLIHRDVAKPSFIVSHEMPLADAPEGYRRFDAHEDGYTKILLKPAA</sequence>
<gene>
    <name evidence="10" type="ORF">ACFOSU_02995</name>
</gene>
<dbReference type="InterPro" id="IPR002328">
    <property type="entry name" value="ADH_Zn_CS"/>
</dbReference>
<keyword evidence="11" id="KW-1185">Reference proteome</keyword>
<dbReference type="PANTHER" id="PTHR42813:SF3">
    <property type="entry name" value="GLUTATHIONE-INDEPENDENT FORMALDEHYDE DEHYDROGENASE"/>
    <property type="match status" value="1"/>
</dbReference>
<feature type="domain" description="Alcohol dehydrogenase-like C-terminal" evidence="8">
    <location>
        <begin position="188"/>
        <end position="313"/>
    </location>
</feature>
<comment type="caution">
    <text evidence="10">The sequence shown here is derived from an EMBL/GenBank/DDBJ whole genome shotgun (WGS) entry which is preliminary data.</text>
</comment>
<evidence type="ECO:0000259" key="8">
    <source>
        <dbReference type="Pfam" id="PF00107"/>
    </source>
</evidence>
<accession>A0ABV7EMF3</accession>
<keyword evidence="6" id="KW-0520">NAD</keyword>
<evidence type="ECO:0000256" key="7">
    <source>
        <dbReference type="RuleBase" id="RU361277"/>
    </source>
</evidence>
<dbReference type="SUPFAM" id="SSF50129">
    <property type="entry name" value="GroES-like"/>
    <property type="match status" value="1"/>
</dbReference>
<evidence type="ECO:0000256" key="5">
    <source>
        <dbReference type="ARBA" id="ARBA00023002"/>
    </source>
</evidence>
<evidence type="ECO:0000313" key="11">
    <source>
        <dbReference type="Proteomes" id="UP001595462"/>
    </source>
</evidence>
<dbReference type="PANTHER" id="PTHR42813">
    <property type="entry name" value="ZINC-TYPE ALCOHOL DEHYDROGENASE-LIKE"/>
    <property type="match status" value="1"/>
</dbReference>
<dbReference type="CDD" id="cd08282">
    <property type="entry name" value="PFDH_like"/>
    <property type="match status" value="1"/>
</dbReference>
<evidence type="ECO:0000256" key="1">
    <source>
        <dbReference type="ARBA" id="ARBA00001947"/>
    </source>
</evidence>
<dbReference type="InterPro" id="IPR013149">
    <property type="entry name" value="ADH-like_C"/>
</dbReference>
<reference evidence="11" key="1">
    <citation type="journal article" date="2019" name="Int. J. Syst. Evol. Microbiol.">
        <title>The Global Catalogue of Microorganisms (GCM) 10K type strain sequencing project: providing services to taxonomists for standard genome sequencing and annotation.</title>
        <authorList>
            <consortium name="The Broad Institute Genomics Platform"/>
            <consortium name="The Broad Institute Genome Sequencing Center for Infectious Disease"/>
            <person name="Wu L."/>
            <person name="Ma J."/>
        </authorList>
    </citation>
    <scope>NUCLEOTIDE SEQUENCE [LARGE SCALE GENOMIC DNA]</scope>
    <source>
        <strain evidence="11">KCTC 52640</strain>
    </source>
</reference>
<comment type="similarity">
    <text evidence="2 7">Belongs to the zinc-containing alcohol dehydrogenase family.</text>
</comment>
<dbReference type="InterPro" id="IPR036291">
    <property type="entry name" value="NAD(P)-bd_dom_sf"/>
</dbReference>
<dbReference type="InterPro" id="IPR013154">
    <property type="entry name" value="ADH-like_N"/>
</dbReference>
<feature type="domain" description="Alcohol dehydrogenase-like N-terminal" evidence="9">
    <location>
        <begin position="25"/>
        <end position="146"/>
    </location>
</feature>
<evidence type="ECO:0000256" key="3">
    <source>
        <dbReference type="ARBA" id="ARBA00022723"/>
    </source>
</evidence>
<comment type="cofactor">
    <cofactor evidence="1 7">
        <name>Zn(2+)</name>
        <dbReference type="ChEBI" id="CHEBI:29105"/>
    </cofactor>
</comment>
<evidence type="ECO:0000256" key="2">
    <source>
        <dbReference type="ARBA" id="ARBA00008072"/>
    </source>
</evidence>
<dbReference type="Gene3D" id="3.90.180.10">
    <property type="entry name" value="Medium-chain alcohol dehydrogenases, catalytic domain"/>
    <property type="match status" value="1"/>
</dbReference>
<evidence type="ECO:0000259" key="9">
    <source>
        <dbReference type="Pfam" id="PF08240"/>
    </source>
</evidence>
<organism evidence="10 11">
    <name type="scientific">Salinisphaera aquimarina</name>
    <dbReference type="NCBI Taxonomy" id="2094031"/>
    <lineage>
        <taxon>Bacteria</taxon>
        <taxon>Pseudomonadati</taxon>
        <taxon>Pseudomonadota</taxon>
        <taxon>Gammaproteobacteria</taxon>
        <taxon>Salinisphaerales</taxon>
        <taxon>Salinisphaeraceae</taxon>
        <taxon>Salinisphaera</taxon>
    </lineage>
</organism>
<evidence type="ECO:0000256" key="6">
    <source>
        <dbReference type="ARBA" id="ARBA00023027"/>
    </source>
</evidence>
<dbReference type="Pfam" id="PF08240">
    <property type="entry name" value="ADH_N"/>
    <property type="match status" value="1"/>
</dbReference>
<keyword evidence="5" id="KW-0560">Oxidoreductase</keyword>
<dbReference type="Proteomes" id="UP001595462">
    <property type="component" value="Unassembled WGS sequence"/>
</dbReference>
<dbReference type="EMBL" id="JBHRSS010000001">
    <property type="protein sequence ID" value="MFC3102852.1"/>
    <property type="molecule type" value="Genomic_DNA"/>
</dbReference>
<dbReference type="InterPro" id="IPR011032">
    <property type="entry name" value="GroES-like_sf"/>
</dbReference>
<dbReference type="Gene3D" id="3.40.50.720">
    <property type="entry name" value="NAD(P)-binding Rossmann-like Domain"/>
    <property type="match status" value="1"/>
</dbReference>
<evidence type="ECO:0000256" key="4">
    <source>
        <dbReference type="ARBA" id="ARBA00022833"/>
    </source>
</evidence>